<proteinExistence type="predicted"/>
<accession>A0AA36HU12</accession>
<gene>
    <name evidence="4" type="ORF">EVOR1521_LOCUS4645</name>
</gene>
<evidence type="ECO:0000313" key="4">
    <source>
        <dbReference type="EMBL" id="CAJ1375349.1"/>
    </source>
</evidence>
<dbReference type="SUPFAM" id="SSF64268">
    <property type="entry name" value="PX domain"/>
    <property type="match status" value="1"/>
</dbReference>
<dbReference type="Pfam" id="PF00787">
    <property type="entry name" value="PX"/>
    <property type="match status" value="1"/>
</dbReference>
<dbReference type="InterPro" id="IPR051837">
    <property type="entry name" value="SortingNexin/PXDomain-PKLike"/>
</dbReference>
<evidence type="ECO:0000256" key="2">
    <source>
        <dbReference type="ARBA" id="ARBA00022490"/>
    </source>
</evidence>
<dbReference type="SMART" id="SM00312">
    <property type="entry name" value="PX"/>
    <property type="match status" value="1"/>
</dbReference>
<dbReference type="EMBL" id="CAUJNA010000315">
    <property type="protein sequence ID" value="CAJ1375349.1"/>
    <property type="molecule type" value="Genomic_DNA"/>
</dbReference>
<dbReference type="PANTHER" id="PTHR22999">
    <property type="entry name" value="PX SERINE/THREONINE KINASE PXK"/>
    <property type="match status" value="1"/>
</dbReference>
<dbReference type="CDD" id="cd06093">
    <property type="entry name" value="PX_domain"/>
    <property type="match status" value="1"/>
</dbReference>
<evidence type="ECO:0000313" key="5">
    <source>
        <dbReference type="Proteomes" id="UP001178507"/>
    </source>
</evidence>
<dbReference type="InterPro" id="IPR036871">
    <property type="entry name" value="PX_dom_sf"/>
</dbReference>
<dbReference type="GO" id="GO:0035091">
    <property type="term" value="F:phosphatidylinositol binding"/>
    <property type="evidence" value="ECO:0007669"/>
    <property type="project" value="InterPro"/>
</dbReference>
<dbReference type="GO" id="GO:0005737">
    <property type="term" value="C:cytoplasm"/>
    <property type="evidence" value="ECO:0007669"/>
    <property type="project" value="UniProtKB-SubCell"/>
</dbReference>
<dbReference type="InterPro" id="IPR001683">
    <property type="entry name" value="PX_dom"/>
</dbReference>
<dbReference type="Gene3D" id="3.30.1520.10">
    <property type="entry name" value="Phox-like domain"/>
    <property type="match status" value="1"/>
</dbReference>
<dbReference type="PANTHER" id="PTHR22999:SF23">
    <property type="entry name" value="SORTING NEXIN-16"/>
    <property type="match status" value="1"/>
</dbReference>
<keyword evidence="5" id="KW-1185">Reference proteome</keyword>
<sequence>MSSEAAQYHVKFIGNTSAEGHTTYVIKVTNSDGASWNVQKRYRELRELHDELKLRYPENLPQFPAKRFFGNNDPAFITSRQAALEQYLLGVLALEPEVKTLVLRQFLGGPPLSAEQTPSKQYTEVLESMEQKLVNFSLPPAPLDEPETAMRVKKYGESMKLSVLAQPVDPVILRDLGLDNEVVPMCLANSEQLDALKAPAAGSAEKGELFKQTLAEIHKVMRPEVALADESKLIARFPDLASGEGAKGEKQ</sequence>
<keyword evidence="2" id="KW-0963">Cytoplasm</keyword>
<comment type="subcellular location">
    <subcellularLocation>
        <location evidence="1">Cytoplasm</location>
    </subcellularLocation>
</comment>
<name>A0AA36HU12_9DINO</name>
<protein>
    <recommendedName>
        <fullName evidence="3">PX domain-containing protein</fullName>
    </recommendedName>
</protein>
<dbReference type="PROSITE" id="PS50195">
    <property type="entry name" value="PX"/>
    <property type="match status" value="1"/>
</dbReference>
<organism evidence="4 5">
    <name type="scientific">Effrenium voratum</name>
    <dbReference type="NCBI Taxonomy" id="2562239"/>
    <lineage>
        <taxon>Eukaryota</taxon>
        <taxon>Sar</taxon>
        <taxon>Alveolata</taxon>
        <taxon>Dinophyceae</taxon>
        <taxon>Suessiales</taxon>
        <taxon>Symbiodiniaceae</taxon>
        <taxon>Effrenium</taxon>
    </lineage>
</organism>
<dbReference type="Proteomes" id="UP001178507">
    <property type="component" value="Unassembled WGS sequence"/>
</dbReference>
<evidence type="ECO:0000259" key="3">
    <source>
        <dbReference type="PROSITE" id="PS50195"/>
    </source>
</evidence>
<evidence type="ECO:0000256" key="1">
    <source>
        <dbReference type="ARBA" id="ARBA00004496"/>
    </source>
</evidence>
<comment type="caution">
    <text evidence="4">The sequence shown here is derived from an EMBL/GenBank/DDBJ whole genome shotgun (WGS) entry which is preliminary data.</text>
</comment>
<reference evidence="4" key="1">
    <citation type="submission" date="2023-08" db="EMBL/GenBank/DDBJ databases">
        <authorList>
            <person name="Chen Y."/>
            <person name="Shah S."/>
            <person name="Dougan E. K."/>
            <person name="Thang M."/>
            <person name="Chan C."/>
        </authorList>
    </citation>
    <scope>NUCLEOTIDE SEQUENCE</scope>
</reference>
<dbReference type="AlphaFoldDB" id="A0AA36HU12"/>
<feature type="domain" description="PX" evidence="3">
    <location>
        <begin position="2"/>
        <end position="114"/>
    </location>
</feature>